<proteinExistence type="predicted"/>
<accession>A0A0L1JMC7</accession>
<dbReference type="PATRIC" id="fig|1317121.7.peg.3876"/>
<dbReference type="EMBL" id="AQQZ01000007">
    <property type="protein sequence ID" value="KNG92909.1"/>
    <property type="molecule type" value="Genomic_DNA"/>
</dbReference>
<dbReference type="OrthoDB" id="9808480at2"/>
<dbReference type="SUPFAM" id="SSF53335">
    <property type="entry name" value="S-adenosyl-L-methionine-dependent methyltransferases"/>
    <property type="match status" value="1"/>
</dbReference>
<dbReference type="CDD" id="cd02440">
    <property type="entry name" value="AdoMet_MTases"/>
    <property type="match status" value="1"/>
</dbReference>
<dbReference type="InterPro" id="IPR041698">
    <property type="entry name" value="Methyltransf_25"/>
</dbReference>
<sequence>MDRARFFELHRDLPREGPGEAAEVAWATGLAGLPPGAVICDAGCGPGADIGALLEAAPRARVDAVERHPGFVAEARARWADEPRVRVIEGDMGALDGPYDLIWCAGALYFLGVTEGLQAWRGALARGGKVAFSELCWFTADPSEGAREMWAEYPAITDAAGIDARVRAAGYETLDTRVVSDAAWEAYYTPLDARIAALRDGADAALTEVLDAGAREAELWRAHRRECGYLLSLVRPV</sequence>
<feature type="domain" description="Methyltransferase" evidence="1">
    <location>
        <begin position="39"/>
        <end position="128"/>
    </location>
</feature>
<organism evidence="2 3">
    <name type="scientific">Pseudaestuariivita atlantica</name>
    <dbReference type="NCBI Taxonomy" id="1317121"/>
    <lineage>
        <taxon>Bacteria</taxon>
        <taxon>Pseudomonadati</taxon>
        <taxon>Pseudomonadota</taxon>
        <taxon>Alphaproteobacteria</taxon>
        <taxon>Rhodobacterales</taxon>
        <taxon>Paracoccaceae</taxon>
        <taxon>Pseudaestuariivita</taxon>
    </lineage>
</organism>
<dbReference type="Pfam" id="PF13649">
    <property type="entry name" value="Methyltransf_25"/>
    <property type="match status" value="1"/>
</dbReference>
<dbReference type="Proteomes" id="UP000036938">
    <property type="component" value="Unassembled WGS sequence"/>
</dbReference>
<comment type="caution">
    <text evidence="2">The sequence shown here is derived from an EMBL/GenBank/DDBJ whole genome shotgun (WGS) entry which is preliminary data.</text>
</comment>
<gene>
    <name evidence="2" type="ORF">ATO11_15760</name>
</gene>
<keyword evidence="2" id="KW-0808">Transferase</keyword>
<keyword evidence="2" id="KW-0489">Methyltransferase</keyword>
<dbReference type="AlphaFoldDB" id="A0A0L1JMC7"/>
<dbReference type="GO" id="GO:0032259">
    <property type="term" value="P:methylation"/>
    <property type="evidence" value="ECO:0007669"/>
    <property type="project" value="UniProtKB-KW"/>
</dbReference>
<dbReference type="InterPro" id="IPR029063">
    <property type="entry name" value="SAM-dependent_MTases_sf"/>
</dbReference>
<dbReference type="Gene3D" id="3.40.50.150">
    <property type="entry name" value="Vaccinia Virus protein VP39"/>
    <property type="match status" value="1"/>
</dbReference>
<dbReference type="RefSeq" id="WP_050531861.1">
    <property type="nucleotide sequence ID" value="NZ_AQQZ01000007.1"/>
</dbReference>
<reference evidence="2 3" key="1">
    <citation type="journal article" date="2015" name="Int. J. Syst. Evol. Microbiol.">
        <title>Aestuariivita atlantica sp. nov., isolated from deep sea sediment of the Atlantic Ocean.</title>
        <authorList>
            <person name="Li G."/>
            <person name="Lai Q."/>
            <person name="Du Y."/>
            <person name="Liu X."/>
            <person name="Sun F."/>
            <person name="Shao Z."/>
        </authorList>
    </citation>
    <scope>NUCLEOTIDE SEQUENCE [LARGE SCALE GENOMIC DNA]</scope>
    <source>
        <strain evidence="2 3">22II-S11-z3</strain>
    </source>
</reference>
<keyword evidence="3" id="KW-1185">Reference proteome</keyword>
<name>A0A0L1JMC7_9RHOB</name>
<dbReference type="STRING" id="1317121.ATO11_15760"/>
<evidence type="ECO:0000313" key="2">
    <source>
        <dbReference type="EMBL" id="KNG92909.1"/>
    </source>
</evidence>
<protein>
    <submittedName>
        <fullName evidence="2">Methyltransferase type 12</fullName>
    </submittedName>
</protein>
<dbReference type="GO" id="GO:0008168">
    <property type="term" value="F:methyltransferase activity"/>
    <property type="evidence" value="ECO:0007669"/>
    <property type="project" value="UniProtKB-KW"/>
</dbReference>
<evidence type="ECO:0000313" key="3">
    <source>
        <dbReference type="Proteomes" id="UP000036938"/>
    </source>
</evidence>
<evidence type="ECO:0000259" key="1">
    <source>
        <dbReference type="Pfam" id="PF13649"/>
    </source>
</evidence>